<dbReference type="Gramene" id="Tc04v2_t021250.1">
    <property type="protein sequence ID" value="Tc04v2_p021250.1"/>
    <property type="gene ID" value="Tc04v2_g021250"/>
</dbReference>
<evidence type="ECO:0000259" key="1">
    <source>
        <dbReference type="Pfam" id="PF07727"/>
    </source>
</evidence>
<reference evidence="3" key="2">
    <citation type="submission" date="2025-08" db="UniProtKB">
        <authorList>
            <consortium name="RefSeq"/>
        </authorList>
    </citation>
    <scope>IDENTIFICATION</scope>
</reference>
<organism evidence="2 3">
    <name type="scientific">Theobroma cacao</name>
    <name type="common">Cacao</name>
    <name type="synonym">Cocoa</name>
    <dbReference type="NCBI Taxonomy" id="3641"/>
    <lineage>
        <taxon>Eukaryota</taxon>
        <taxon>Viridiplantae</taxon>
        <taxon>Streptophyta</taxon>
        <taxon>Embryophyta</taxon>
        <taxon>Tracheophyta</taxon>
        <taxon>Spermatophyta</taxon>
        <taxon>Magnoliopsida</taxon>
        <taxon>eudicotyledons</taxon>
        <taxon>Gunneridae</taxon>
        <taxon>Pentapetalae</taxon>
        <taxon>rosids</taxon>
        <taxon>malvids</taxon>
        <taxon>Malvales</taxon>
        <taxon>Malvaceae</taxon>
        <taxon>Byttnerioideae</taxon>
        <taxon>Theobroma</taxon>
    </lineage>
</organism>
<proteinExistence type="predicted"/>
<accession>A0AB32W971</accession>
<feature type="domain" description="Reverse transcriptase Ty1/copia-type" evidence="1">
    <location>
        <begin position="3"/>
        <end position="111"/>
    </location>
</feature>
<evidence type="ECO:0000313" key="3">
    <source>
        <dbReference type="RefSeq" id="XP_017974611.1"/>
    </source>
</evidence>
<dbReference type="Proteomes" id="UP000694886">
    <property type="component" value="Chromosome 4"/>
</dbReference>
<name>A0AB32W971_THECC</name>
<dbReference type="RefSeq" id="XP_017974611.1">
    <property type="nucleotide sequence ID" value="XM_018119122.1"/>
</dbReference>
<dbReference type="Pfam" id="PF07727">
    <property type="entry name" value="RVT_2"/>
    <property type="match status" value="1"/>
</dbReference>
<evidence type="ECO:0000313" key="2">
    <source>
        <dbReference type="Proteomes" id="UP000694886"/>
    </source>
</evidence>
<dbReference type="PANTHER" id="PTHR11439">
    <property type="entry name" value="GAG-POL-RELATED RETROTRANSPOSON"/>
    <property type="match status" value="1"/>
</dbReference>
<dbReference type="AlphaFoldDB" id="A0AB32W971"/>
<gene>
    <name evidence="3" type="primary">LOC108661638</name>
</gene>
<dbReference type="InterPro" id="IPR013103">
    <property type="entry name" value="RVT_2"/>
</dbReference>
<dbReference type="InterPro" id="IPR043502">
    <property type="entry name" value="DNA/RNA_pol_sf"/>
</dbReference>
<dbReference type="SUPFAM" id="SSF56672">
    <property type="entry name" value="DNA/RNA polymerases"/>
    <property type="match status" value="1"/>
</dbReference>
<dbReference type="GeneID" id="108661638"/>
<dbReference type="PANTHER" id="PTHR11439:SF498">
    <property type="entry name" value="DNAK FAMILY PROTEIN"/>
    <property type="match status" value="1"/>
</dbReference>
<sequence>MQKFSIAILRYGFQQSASDHSLFTMKTDDGNFTALLVYLDDILIGSASVQESNKVKDFLNSLFKLRDLGTVKYFLGLEIAKSPKGISICQRKYTLDLLEENGLLGAKPVSTLIDYNHKLCKVKDGEILSDPTSYRQLIGKLIYLTFSRPDICYAVQVLSQFMDKPRKEHLVAAHRILKYLKASLGQGILMKSKSTLKISRYADSDWAGCSDTRRSVIGFCIFIGDSLVSWKSKKQSVVARSSVEAEYRSMVSTCCEMIWIKSILEDFGIKQNEAMDLYSDSQSVIHKSKNPVFHERTKHIEIDCHFIREKVLTRLIKPKHISSSTHITDILTKALQPNQFYKLLSKMSVHDIHCSS</sequence>
<dbReference type="CDD" id="cd09272">
    <property type="entry name" value="RNase_HI_RT_Ty1"/>
    <property type="match status" value="1"/>
</dbReference>
<protein>
    <submittedName>
        <fullName evidence="3">Uncharacterized mitochondrial protein AtMg00810-like</fullName>
    </submittedName>
</protein>
<reference evidence="2" key="1">
    <citation type="journal article" date="1997" name="Nucleic Acids Res.">
        <title>tRNAscan-SE: a program for improved detection of transfer RNA genes in genomic sequence.</title>
        <authorList>
            <person name="Lowe T.M."/>
            <person name="Eddy S.R."/>
        </authorList>
    </citation>
    <scope>NUCLEOTIDE SEQUENCE [LARGE SCALE GENOMIC DNA]</scope>
    <source>
        <strain evidence="2">r\B97-61/B2</strain>
    </source>
</reference>
<dbReference type="KEGG" id="tcc:108661638"/>